<dbReference type="EC" id="5.3.1.1" evidence="4"/>
<protein>
    <recommendedName>
        <fullName evidence="4">Triosephosphate isomerase</fullName>
        <ecNumber evidence="4">5.3.1.1</ecNumber>
    </recommendedName>
</protein>
<dbReference type="GO" id="GO:0004807">
    <property type="term" value="F:triose-phosphate isomerase activity"/>
    <property type="evidence" value="ECO:0007669"/>
    <property type="project" value="UniProtKB-EC"/>
</dbReference>
<dbReference type="CDD" id="cd00311">
    <property type="entry name" value="TIM"/>
    <property type="match status" value="1"/>
</dbReference>
<comment type="similarity">
    <text evidence="1 4">Belongs to the triosephosphate isomerase family.</text>
</comment>
<dbReference type="InterPro" id="IPR013785">
    <property type="entry name" value="Aldolase_TIM"/>
</dbReference>
<dbReference type="GeneID" id="25901430"/>
<comment type="subunit">
    <text evidence="2">Homodimer.</text>
</comment>
<comment type="catalytic activity">
    <reaction evidence="4">
        <text>D-glyceraldehyde 3-phosphate = dihydroxyacetone phosphate</text>
        <dbReference type="Rhea" id="RHEA:18585"/>
        <dbReference type="ChEBI" id="CHEBI:57642"/>
        <dbReference type="ChEBI" id="CHEBI:59776"/>
        <dbReference type="EC" id="5.3.1.1"/>
    </reaction>
</comment>
<dbReference type="PANTHER" id="PTHR21139">
    <property type="entry name" value="TRIOSEPHOSPHATE ISOMERASE"/>
    <property type="match status" value="1"/>
</dbReference>
<keyword evidence="4" id="KW-0312">Gluconeogenesis</keyword>
<dbReference type="SUPFAM" id="SSF51351">
    <property type="entry name" value="Triosephosphate isomerase (TIM)"/>
    <property type="match status" value="1"/>
</dbReference>
<evidence type="ECO:0000313" key="5">
    <source>
        <dbReference type="EMBL" id="KNC86924.1"/>
    </source>
</evidence>
<comment type="pathway">
    <text evidence="4">Carbohydrate biosynthesis; gluconeogenesis.</text>
</comment>
<dbReference type="GO" id="GO:0006094">
    <property type="term" value="P:gluconeogenesis"/>
    <property type="evidence" value="ECO:0007669"/>
    <property type="project" value="UniProtKB-UniPathway"/>
</dbReference>
<sequence>MGRTFFVGGNWKMNGSKKEIKELVGAWKDADTDKNTEVVIGCPAIYLDLLSNELRSDWKVAAENVYKKKSGAYTGETSVDMAKDCGIEWAILGHSERRDIFGETDEEIAEKCAFALENGLKIIPCIGEHLEERENGTTMDVCAKQLEAMAAKIKDWTNVVVAYEPVWAIGTGKVATPQQAQDTHKDIRKWLEDNVSADVAASVRILYGGSVNPGNCAELAKCPDIDGFLVGGASLKPDFTTIINANK</sequence>
<dbReference type="GO" id="GO:0019563">
    <property type="term" value="P:glycerol catabolic process"/>
    <property type="evidence" value="ECO:0007669"/>
    <property type="project" value="TreeGrafter"/>
</dbReference>
<dbReference type="HAMAP" id="MF_00147_B">
    <property type="entry name" value="TIM_B"/>
    <property type="match status" value="1"/>
</dbReference>
<keyword evidence="6" id="KW-1185">Reference proteome</keyword>
<dbReference type="PROSITE" id="PS00171">
    <property type="entry name" value="TIM_1"/>
    <property type="match status" value="1"/>
</dbReference>
<dbReference type="GO" id="GO:0046166">
    <property type="term" value="P:glyceraldehyde-3-phosphate biosynthetic process"/>
    <property type="evidence" value="ECO:0007669"/>
    <property type="project" value="TreeGrafter"/>
</dbReference>
<dbReference type="InterPro" id="IPR000652">
    <property type="entry name" value="Triosephosphate_isomerase"/>
</dbReference>
<dbReference type="eggNOG" id="KOG1643">
    <property type="taxonomic scope" value="Eukaryota"/>
</dbReference>
<dbReference type="UniPathway" id="UPA00109">
    <property type="reaction ID" value="UER00189"/>
</dbReference>
<evidence type="ECO:0000256" key="2">
    <source>
        <dbReference type="ARBA" id="ARBA00011738"/>
    </source>
</evidence>
<dbReference type="STRING" id="667725.A0A0L0GDE0"/>
<evidence type="ECO:0000256" key="4">
    <source>
        <dbReference type="RuleBase" id="RU363013"/>
    </source>
</evidence>
<accession>A0A0L0GDE0</accession>
<dbReference type="PANTHER" id="PTHR21139:SF2">
    <property type="entry name" value="TRIOSEPHOSPHATE ISOMERASE"/>
    <property type="match status" value="1"/>
</dbReference>
<dbReference type="GO" id="GO:0006096">
    <property type="term" value="P:glycolytic process"/>
    <property type="evidence" value="ECO:0007669"/>
    <property type="project" value="UniProtKB-UniPathway"/>
</dbReference>
<dbReference type="Gene3D" id="3.20.20.70">
    <property type="entry name" value="Aldolase class I"/>
    <property type="match status" value="1"/>
</dbReference>
<reference evidence="5 6" key="1">
    <citation type="submission" date="2011-02" db="EMBL/GenBank/DDBJ databases">
        <title>The Genome Sequence of Sphaeroforma arctica JP610.</title>
        <authorList>
            <consortium name="The Broad Institute Genome Sequencing Platform"/>
            <person name="Russ C."/>
            <person name="Cuomo C."/>
            <person name="Young S.K."/>
            <person name="Zeng Q."/>
            <person name="Gargeya S."/>
            <person name="Alvarado L."/>
            <person name="Berlin A."/>
            <person name="Chapman S.B."/>
            <person name="Chen Z."/>
            <person name="Freedman E."/>
            <person name="Gellesch M."/>
            <person name="Goldberg J."/>
            <person name="Griggs A."/>
            <person name="Gujja S."/>
            <person name="Heilman E."/>
            <person name="Heiman D."/>
            <person name="Howarth C."/>
            <person name="Mehta T."/>
            <person name="Neiman D."/>
            <person name="Pearson M."/>
            <person name="Roberts A."/>
            <person name="Saif S."/>
            <person name="Shea T."/>
            <person name="Shenoy N."/>
            <person name="Sisk P."/>
            <person name="Stolte C."/>
            <person name="Sykes S."/>
            <person name="White J."/>
            <person name="Yandava C."/>
            <person name="Burger G."/>
            <person name="Gray M.W."/>
            <person name="Holland P.W.H."/>
            <person name="King N."/>
            <person name="Lang F.B.F."/>
            <person name="Roger A.J."/>
            <person name="Ruiz-Trillo I."/>
            <person name="Haas B."/>
            <person name="Nusbaum C."/>
            <person name="Birren B."/>
        </authorList>
    </citation>
    <scope>NUCLEOTIDE SEQUENCE [LARGE SCALE GENOMIC DNA]</scope>
    <source>
        <strain evidence="5 6">JP610</strain>
    </source>
</reference>
<dbReference type="GO" id="GO:0005829">
    <property type="term" value="C:cytosol"/>
    <property type="evidence" value="ECO:0007669"/>
    <property type="project" value="TreeGrafter"/>
</dbReference>
<gene>
    <name evidence="5" type="ORF">SARC_00926</name>
</gene>
<dbReference type="NCBIfam" id="TIGR00419">
    <property type="entry name" value="tim"/>
    <property type="match status" value="1"/>
</dbReference>
<dbReference type="FunFam" id="3.20.20.70:FF:000025">
    <property type="entry name" value="Triosephosphate isomerase"/>
    <property type="match status" value="1"/>
</dbReference>
<dbReference type="Pfam" id="PF00121">
    <property type="entry name" value="TIM"/>
    <property type="match status" value="1"/>
</dbReference>
<evidence type="ECO:0000256" key="3">
    <source>
        <dbReference type="ARBA" id="ARBA00023235"/>
    </source>
</evidence>
<evidence type="ECO:0000313" key="6">
    <source>
        <dbReference type="Proteomes" id="UP000054560"/>
    </source>
</evidence>
<proteinExistence type="inferred from homology"/>
<dbReference type="InterPro" id="IPR022896">
    <property type="entry name" value="TrioseP_Isoase_bac/euk"/>
</dbReference>
<dbReference type="InterPro" id="IPR020861">
    <property type="entry name" value="Triosephosphate_isomerase_AS"/>
</dbReference>
<dbReference type="RefSeq" id="XP_014160826.1">
    <property type="nucleotide sequence ID" value="XM_014305351.1"/>
</dbReference>
<organism evidence="5 6">
    <name type="scientific">Sphaeroforma arctica JP610</name>
    <dbReference type="NCBI Taxonomy" id="667725"/>
    <lineage>
        <taxon>Eukaryota</taxon>
        <taxon>Ichthyosporea</taxon>
        <taxon>Ichthyophonida</taxon>
        <taxon>Sphaeroforma</taxon>
    </lineage>
</organism>
<dbReference type="InterPro" id="IPR035990">
    <property type="entry name" value="TIM_sf"/>
</dbReference>
<comment type="pathway">
    <text evidence="4">Carbohydrate degradation; glycolysis; D-glyceraldehyde 3-phosphate from glycerone phosphate: step 1/1.</text>
</comment>
<evidence type="ECO:0000256" key="1">
    <source>
        <dbReference type="ARBA" id="ARBA00007422"/>
    </source>
</evidence>
<keyword evidence="4" id="KW-0324">Glycolysis</keyword>
<keyword evidence="3 4" id="KW-0413">Isomerase</keyword>
<dbReference type="AlphaFoldDB" id="A0A0L0GDE0"/>
<dbReference type="Proteomes" id="UP000054560">
    <property type="component" value="Unassembled WGS sequence"/>
</dbReference>
<name>A0A0L0GDE0_9EUKA</name>
<dbReference type="PROSITE" id="PS51440">
    <property type="entry name" value="TIM_2"/>
    <property type="match status" value="1"/>
</dbReference>
<dbReference type="UniPathway" id="UPA00138"/>
<dbReference type="EMBL" id="KQ241629">
    <property type="protein sequence ID" value="KNC86924.1"/>
    <property type="molecule type" value="Genomic_DNA"/>
</dbReference>
<dbReference type="OrthoDB" id="6715177at2759"/>